<organism evidence="3 4">
    <name type="scientific">Carnegiea gigantea</name>
    <dbReference type="NCBI Taxonomy" id="171969"/>
    <lineage>
        <taxon>Eukaryota</taxon>
        <taxon>Viridiplantae</taxon>
        <taxon>Streptophyta</taxon>
        <taxon>Embryophyta</taxon>
        <taxon>Tracheophyta</taxon>
        <taxon>Spermatophyta</taxon>
        <taxon>Magnoliopsida</taxon>
        <taxon>eudicotyledons</taxon>
        <taxon>Gunneridae</taxon>
        <taxon>Pentapetalae</taxon>
        <taxon>Caryophyllales</taxon>
        <taxon>Cactineae</taxon>
        <taxon>Cactaceae</taxon>
        <taxon>Cactoideae</taxon>
        <taxon>Echinocereeae</taxon>
        <taxon>Carnegiea</taxon>
    </lineage>
</organism>
<reference evidence="3" key="1">
    <citation type="submission" date="2022-04" db="EMBL/GenBank/DDBJ databases">
        <title>Carnegiea gigantea Genome sequencing and assembly v2.</title>
        <authorList>
            <person name="Copetti D."/>
            <person name="Sanderson M.J."/>
            <person name="Burquez A."/>
            <person name="Wojciechowski M.F."/>
        </authorList>
    </citation>
    <scope>NUCLEOTIDE SEQUENCE</scope>
    <source>
        <strain evidence="3">SGP5-SGP5p</strain>
        <tissue evidence="3">Aerial part</tissue>
    </source>
</reference>
<gene>
    <name evidence="3" type="ORF">Cgig2_018766</name>
</gene>
<feature type="coiled-coil region" evidence="1">
    <location>
        <begin position="177"/>
        <end position="211"/>
    </location>
</feature>
<keyword evidence="1" id="KW-0175">Coiled coil</keyword>
<dbReference type="EMBL" id="JAKOGI010001297">
    <property type="protein sequence ID" value="KAJ8426402.1"/>
    <property type="molecule type" value="Genomic_DNA"/>
</dbReference>
<dbReference type="AlphaFoldDB" id="A0A9Q1GVW1"/>
<protein>
    <submittedName>
        <fullName evidence="3">Uncharacterized protein</fullName>
    </submittedName>
</protein>
<evidence type="ECO:0000256" key="1">
    <source>
        <dbReference type="SAM" id="Coils"/>
    </source>
</evidence>
<keyword evidence="4" id="KW-1185">Reference proteome</keyword>
<proteinExistence type="predicted"/>
<evidence type="ECO:0000256" key="2">
    <source>
        <dbReference type="SAM" id="MobiDB-lite"/>
    </source>
</evidence>
<accession>A0A9Q1GVW1</accession>
<dbReference type="Proteomes" id="UP001153076">
    <property type="component" value="Unassembled WGS sequence"/>
</dbReference>
<comment type="caution">
    <text evidence="3">The sequence shown here is derived from an EMBL/GenBank/DDBJ whole genome shotgun (WGS) entry which is preliminary data.</text>
</comment>
<sequence length="271" mass="30003">MWLLGSFLSSQVISVNLFWWLEVVGAAACWRWSVLVVESSAVFCGGRRFCGWWSRGRCSVVESSALLLLEYSTVEYSALFFGGGRCSVEKYVEKLSETQATQSTQATFDGSTPSTPSEPSYDEQMKIWIDANGLTKRGRLCGFGPEGDIYTNSQGSCSIQNRGKAYTNTFATLVDENKGQKIELDSQKKVLDDLQAKLTLEQAKSKKQTKKVHKYAKATQDIQAQMFQWHSLMKTILPNLPPPMLVIDSLSESEDAGEDENDDDGGGGVDE</sequence>
<feature type="compositionally biased region" description="Polar residues" evidence="2">
    <location>
        <begin position="108"/>
        <end position="118"/>
    </location>
</feature>
<evidence type="ECO:0000313" key="4">
    <source>
        <dbReference type="Proteomes" id="UP001153076"/>
    </source>
</evidence>
<feature type="compositionally biased region" description="Acidic residues" evidence="2">
    <location>
        <begin position="251"/>
        <end position="271"/>
    </location>
</feature>
<name>A0A9Q1GVW1_9CARY</name>
<feature type="region of interest" description="Disordered" evidence="2">
    <location>
        <begin position="102"/>
        <end position="121"/>
    </location>
</feature>
<evidence type="ECO:0000313" key="3">
    <source>
        <dbReference type="EMBL" id="KAJ8426402.1"/>
    </source>
</evidence>
<feature type="region of interest" description="Disordered" evidence="2">
    <location>
        <begin position="248"/>
        <end position="271"/>
    </location>
</feature>